<dbReference type="KEGG" id="vg:35381836"/>
<gene>
    <name evidence="1" type="ORF">ORPV_1165</name>
</gene>
<evidence type="ECO:0000313" key="2">
    <source>
        <dbReference type="Proteomes" id="UP000236316"/>
    </source>
</evidence>
<evidence type="ECO:0008006" key="3">
    <source>
        <dbReference type="Google" id="ProtNLM"/>
    </source>
</evidence>
<dbReference type="GeneID" id="35381836"/>
<accession>A0A2I2L6H0</accession>
<sequence length="260" mass="30576">MDYNNLYVSYCENILEKKGFFEIPKDERKMIIIDGSNLLHGMNAQIENNKFKVDINQVTNSINKYFTKKLPKSKFLIDIVMKHLYSFLPETINNNKLNNVIYSYERRPTPNNINEGNITENQLLTEKGNDSYDDAVIFAKLYAYSHFMPMNNIIVVSCDGYKDYRNIFRLHPKGYDVHVVETSYYFTNDDDNIHSQSYLHFISYENNASLVEEMGPIVRSFYRLSNLDLRRFMYNDLGIANFHYRHTCAPNANVSLPLKF</sequence>
<protein>
    <recommendedName>
        <fullName evidence="3">NYN domain-containing protein</fullName>
    </recommendedName>
</protein>
<dbReference type="RefSeq" id="YP_009449371.1">
    <property type="nucleotide sequence ID" value="NC_036594.1"/>
</dbReference>
<organism evidence="1">
    <name type="scientific">Orpheovirus IHUMI-LCC2</name>
    <dbReference type="NCBI Taxonomy" id="2023057"/>
    <lineage>
        <taxon>Viruses</taxon>
        <taxon>Varidnaviria</taxon>
        <taxon>Bamfordvirae</taxon>
        <taxon>Nucleocytoviricota</taxon>
        <taxon>Megaviricetes</taxon>
        <taxon>Pimascovirales</taxon>
        <taxon>Ocovirineae</taxon>
        <taxon>Orpheoviridae</taxon>
        <taxon>Alphaorpheovirus</taxon>
        <taxon>Alphaorpheovirus massiliense</taxon>
    </lineage>
</organism>
<keyword evidence="2" id="KW-1185">Reference proteome</keyword>
<evidence type="ECO:0000313" key="1">
    <source>
        <dbReference type="EMBL" id="SNW63069.1"/>
    </source>
</evidence>
<name>A0A2I2L6H0_9VIRU</name>
<proteinExistence type="predicted"/>
<dbReference type="EMBL" id="LT906555">
    <property type="protein sequence ID" value="SNW63069.1"/>
    <property type="molecule type" value="Genomic_DNA"/>
</dbReference>
<dbReference type="Proteomes" id="UP000236316">
    <property type="component" value="Segment"/>
</dbReference>
<reference evidence="1" key="1">
    <citation type="submission" date="2017-08" db="EMBL/GenBank/DDBJ databases">
        <authorList>
            <consortium name="Urmite Genomes"/>
        </authorList>
    </citation>
    <scope>NUCLEOTIDE SEQUENCE [LARGE SCALE GENOMIC DNA]</scope>
    <source>
        <strain evidence="1">IHUMI-LCC2</strain>
    </source>
</reference>